<evidence type="ECO:0000313" key="5">
    <source>
        <dbReference type="Proteomes" id="UP000631114"/>
    </source>
</evidence>
<gene>
    <name evidence="4" type="ORF">IFM89_002330</name>
</gene>
<proteinExistence type="inferred from homology"/>
<dbReference type="Pfam" id="PF03514">
    <property type="entry name" value="GRAS"/>
    <property type="match status" value="1"/>
</dbReference>
<keyword evidence="1" id="KW-0805">Transcription regulation</keyword>
<protein>
    <submittedName>
        <fullName evidence="4">Uncharacterized protein</fullName>
    </submittedName>
</protein>
<dbReference type="InterPro" id="IPR005202">
    <property type="entry name" value="TF_GRAS"/>
</dbReference>
<organism evidence="4 5">
    <name type="scientific">Coptis chinensis</name>
    <dbReference type="NCBI Taxonomy" id="261450"/>
    <lineage>
        <taxon>Eukaryota</taxon>
        <taxon>Viridiplantae</taxon>
        <taxon>Streptophyta</taxon>
        <taxon>Embryophyta</taxon>
        <taxon>Tracheophyta</taxon>
        <taxon>Spermatophyta</taxon>
        <taxon>Magnoliopsida</taxon>
        <taxon>Ranunculales</taxon>
        <taxon>Ranunculaceae</taxon>
        <taxon>Coptidoideae</taxon>
        <taxon>Coptis</taxon>
    </lineage>
</organism>
<dbReference type="PROSITE" id="PS50985">
    <property type="entry name" value="GRAS"/>
    <property type="match status" value="1"/>
</dbReference>
<sequence length="151" mass="16939">MLERAAGKALVDLVACQPSESNERRESMTRWVNRLRITRFSSVAYSDDMADDVCALLRRYKEGWSMISCSDIGIFLVRKDQPVDLAKCSGQSGTIGRMLGDRAEVPENAYRIVVDEILEFHAELFGVRGKTFGDIDVGSTVIWPKTFTNVN</sequence>
<comment type="caution">
    <text evidence="4">The sequence shown here is derived from an EMBL/GenBank/DDBJ whole genome shotgun (WGS) entry which is preliminary data.</text>
</comment>
<evidence type="ECO:0000256" key="2">
    <source>
        <dbReference type="ARBA" id="ARBA00023163"/>
    </source>
</evidence>
<evidence type="ECO:0000313" key="4">
    <source>
        <dbReference type="EMBL" id="KAF9618635.1"/>
    </source>
</evidence>
<evidence type="ECO:0000256" key="3">
    <source>
        <dbReference type="PROSITE-ProRule" id="PRU01191"/>
    </source>
</evidence>
<feature type="region of interest" description="SAW" evidence="3">
    <location>
        <begin position="15"/>
        <end position="90"/>
    </location>
</feature>
<dbReference type="Proteomes" id="UP000631114">
    <property type="component" value="Unassembled WGS sequence"/>
</dbReference>
<reference evidence="4 5" key="1">
    <citation type="submission" date="2020-10" db="EMBL/GenBank/DDBJ databases">
        <title>The Coptis chinensis genome and diversification of protoberbering-type alkaloids.</title>
        <authorList>
            <person name="Wang B."/>
            <person name="Shu S."/>
            <person name="Song C."/>
            <person name="Liu Y."/>
        </authorList>
    </citation>
    <scope>NUCLEOTIDE SEQUENCE [LARGE SCALE GENOMIC DNA]</scope>
    <source>
        <strain evidence="4">HL-2020</strain>
        <tissue evidence="4">Leaf</tissue>
    </source>
</reference>
<dbReference type="AlphaFoldDB" id="A0A835IGQ5"/>
<comment type="caution">
    <text evidence="3">Lacks conserved residue(s) required for the propagation of feature annotation.</text>
</comment>
<evidence type="ECO:0000256" key="1">
    <source>
        <dbReference type="ARBA" id="ARBA00023015"/>
    </source>
</evidence>
<accession>A0A835IGQ5</accession>
<comment type="similarity">
    <text evidence="3">Belongs to the GRAS family.</text>
</comment>
<keyword evidence="5" id="KW-1185">Reference proteome</keyword>
<name>A0A835IGQ5_9MAGN</name>
<keyword evidence="2" id="KW-0804">Transcription</keyword>
<dbReference type="EMBL" id="JADFTS010000002">
    <property type="protein sequence ID" value="KAF9618635.1"/>
    <property type="molecule type" value="Genomic_DNA"/>
</dbReference>
<dbReference type="OrthoDB" id="1609128at2759"/>